<evidence type="ECO:0000313" key="2">
    <source>
        <dbReference type="EMBL" id="KEP70472.1"/>
    </source>
</evidence>
<evidence type="ECO:0000256" key="1">
    <source>
        <dbReference type="SAM" id="SignalP"/>
    </source>
</evidence>
<evidence type="ECO:0008006" key="4">
    <source>
        <dbReference type="Google" id="ProtNLM"/>
    </source>
</evidence>
<dbReference type="EMBL" id="JHEH01000006">
    <property type="protein sequence ID" value="KEP70472.1"/>
    <property type="molecule type" value="Genomic_DNA"/>
</dbReference>
<dbReference type="Proteomes" id="UP000027725">
    <property type="component" value="Unassembled WGS sequence"/>
</dbReference>
<dbReference type="STRING" id="1185766.SAMN05216224_104188"/>
<organism evidence="2 3">
    <name type="scientific">Thioclava dalianensis</name>
    <dbReference type="NCBI Taxonomy" id="1185766"/>
    <lineage>
        <taxon>Bacteria</taxon>
        <taxon>Pseudomonadati</taxon>
        <taxon>Pseudomonadota</taxon>
        <taxon>Alphaproteobacteria</taxon>
        <taxon>Rhodobacterales</taxon>
        <taxon>Paracoccaceae</taxon>
        <taxon>Thioclava</taxon>
    </lineage>
</organism>
<dbReference type="Pfam" id="PF09898">
    <property type="entry name" value="DUF2125"/>
    <property type="match status" value="1"/>
</dbReference>
<proteinExistence type="predicted"/>
<sequence>MARVNSAAVGAFCVSLISAPAAFADVTPEQVWTAWQKGYESYGYKVTTGSKDRSGDTYTISDVTLENTSGDSSFTLTVPSIKLHDNGDGTVDATMSEKMNGVATTDMGEDGPVQLDMVLTQQDSKITVSGTPEDMIYDIDSPKMTVEMDQDKAGKTAKPVKVFVSLEGTKGTYEMKQSGGQDITSNVTTKLVRMSASGADPETSGTFNLSGSVADVSYNGSFVLPEGVSMEELDTALNAGAKIDFQATYGASDFSLSADANEGPVSVKTSAQSGALTAVMTQESVQYGATAEGSKLNMTSQKLPFPVTAGLDEIVTNFLIPVSKSDTAQPYKAKIALKGLTVSDDIWNMFDPDKKLPRDPASLVVDLSGKAMLTADLFSKAAAKMSSPPIEMQSADINALQLTLMGADLRGSGALTFDNSTPVPQPVGTIDLTLTGANALMDNLVASGLVPQDKIMFGRMMLGLYAKSTGDDAVESKVEFKDGGEILVNGQRVQ</sequence>
<feature type="signal peptide" evidence="1">
    <location>
        <begin position="1"/>
        <end position="24"/>
    </location>
</feature>
<dbReference type="AlphaFoldDB" id="A0A074U717"/>
<comment type="caution">
    <text evidence="2">The sequence shown here is derived from an EMBL/GenBank/DDBJ whole genome shotgun (WGS) entry which is preliminary data.</text>
</comment>
<reference evidence="2 3" key="1">
    <citation type="submission" date="2014-03" db="EMBL/GenBank/DDBJ databases">
        <title>The draft genome sequence of Thioclava dalianensis DLFJ1-1.</title>
        <authorList>
            <person name="Lai Q."/>
            <person name="Shao Z."/>
        </authorList>
    </citation>
    <scope>NUCLEOTIDE SEQUENCE [LARGE SCALE GENOMIC DNA]</scope>
    <source>
        <strain evidence="2 3">DLFJ1-1</strain>
    </source>
</reference>
<keyword evidence="3" id="KW-1185">Reference proteome</keyword>
<keyword evidence="1" id="KW-0732">Signal</keyword>
<dbReference type="OrthoDB" id="7791409at2"/>
<name>A0A074U717_9RHOB</name>
<feature type="chain" id="PRO_5001700349" description="DUF2125 domain-containing protein" evidence="1">
    <location>
        <begin position="25"/>
        <end position="494"/>
    </location>
</feature>
<evidence type="ECO:0000313" key="3">
    <source>
        <dbReference type="Proteomes" id="UP000027725"/>
    </source>
</evidence>
<accession>A0A074U717</accession>
<gene>
    <name evidence="2" type="ORF">DL1_17285</name>
</gene>
<protein>
    <recommendedName>
        <fullName evidence="4">DUF2125 domain-containing protein</fullName>
    </recommendedName>
</protein>
<dbReference type="RefSeq" id="WP_038064167.1">
    <property type="nucleotide sequence ID" value="NZ_FOVB01000004.1"/>
</dbReference>
<dbReference type="eggNOG" id="COG2982">
    <property type="taxonomic scope" value="Bacteria"/>
</dbReference>
<dbReference type="InterPro" id="IPR018666">
    <property type="entry name" value="DUF2125"/>
</dbReference>